<dbReference type="PRINTS" id="PR00237">
    <property type="entry name" value="GPCRRHODOPSN"/>
</dbReference>
<dbReference type="InParanoid" id="A0A6P8JE29"/>
<dbReference type="FunCoup" id="A0A6P8JE29">
    <property type="interactions" value="389"/>
</dbReference>
<dbReference type="AlphaFoldDB" id="A0A6P8JE29"/>
<feature type="transmembrane region" description="Helical" evidence="10">
    <location>
        <begin position="231"/>
        <end position="252"/>
    </location>
</feature>
<keyword evidence="12" id="KW-1185">Reference proteome</keyword>
<dbReference type="RefSeq" id="XP_031574705.1">
    <property type="nucleotide sequence ID" value="XM_031718845.1"/>
</dbReference>
<dbReference type="PANTHER" id="PTHR24246">
    <property type="entry name" value="OLFACTORY RECEPTOR AND ADENOSINE RECEPTOR"/>
    <property type="match status" value="1"/>
</dbReference>
<organism evidence="12 13">
    <name type="scientific">Actinia tenebrosa</name>
    <name type="common">Australian red waratah sea anemone</name>
    <dbReference type="NCBI Taxonomy" id="6105"/>
    <lineage>
        <taxon>Eukaryota</taxon>
        <taxon>Metazoa</taxon>
        <taxon>Cnidaria</taxon>
        <taxon>Anthozoa</taxon>
        <taxon>Hexacorallia</taxon>
        <taxon>Actiniaria</taxon>
        <taxon>Actiniidae</taxon>
        <taxon>Actinia</taxon>
    </lineage>
</organism>
<keyword evidence="5" id="KW-0297">G-protein coupled receptor</keyword>
<keyword evidence="4 10" id="KW-1133">Transmembrane helix</keyword>
<dbReference type="Gene3D" id="1.20.1070.10">
    <property type="entry name" value="Rhodopsin 7-helix transmembrane proteins"/>
    <property type="match status" value="1"/>
</dbReference>
<dbReference type="KEGG" id="aten:116308427"/>
<feature type="transmembrane region" description="Helical" evidence="10">
    <location>
        <begin position="178"/>
        <end position="200"/>
    </location>
</feature>
<dbReference type="GO" id="GO:0005886">
    <property type="term" value="C:plasma membrane"/>
    <property type="evidence" value="ECO:0007669"/>
    <property type="project" value="UniProtKB-SubCell"/>
</dbReference>
<dbReference type="SUPFAM" id="SSF81321">
    <property type="entry name" value="Family A G protein-coupled receptor-like"/>
    <property type="match status" value="1"/>
</dbReference>
<feature type="transmembrane region" description="Helical" evidence="10">
    <location>
        <begin position="147"/>
        <end position="166"/>
    </location>
</feature>
<evidence type="ECO:0000256" key="8">
    <source>
        <dbReference type="ARBA" id="ARBA00023180"/>
    </source>
</evidence>
<feature type="transmembrane region" description="Helical" evidence="10">
    <location>
        <begin position="22"/>
        <end position="50"/>
    </location>
</feature>
<feature type="transmembrane region" description="Helical" evidence="10">
    <location>
        <begin position="284"/>
        <end position="307"/>
    </location>
</feature>
<keyword evidence="6 10" id="KW-0472">Membrane</keyword>
<reference evidence="13" key="1">
    <citation type="submission" date="2025-08" db="UniProtKB">
        <authorList>
            <consortium name="RefSeq"/>
        </authorList>
    </citation>
    <scope>IDENTIFICATION</scope>
    <source>
        <tissue evidence="13">Tentacle</tissue>
    </source>
</reference>
<evidence type="ECO:0000256" key="4">
    <source>
        <dbReference type="ARBA" id="ARBA00022989"/>
    </source>
</evidence>
<dbReference type="Pfam" id="PF00001">
    <property type="entry name" value="7tm_1"/>
    <property type="match status" value="1"/>
</dbReference>
<accession>A0A6P8JE29</accession>
<dbReference type="Proteomes" id="UP000515163">
    <property type="component" value="Unplaced"/>
</dbReference>
<dbReference type="InterPro" id="IPR017452">
    <property type="entry name" value="GPCR_Rhodpsn_7TM"/>
</dbReference>
<dbReference type="PANTHER" id="PTHR24246:SF27">
    <property type="entry name" value="ADENOSINE RECEPTOR, ISOFORM A"/>
    <property type="match status" value="1"/>
</dbReference>
<protein>
    <submittedName>
        <fullName evidence="13">Adenosine receptor A1-like</fullName>
    </submittedName>
</protein>
<keyword evidence="2" id="KW-1003">Cell membrane</keyword>
<dbReference type="GeneID" id="116308427"/>
<evidence type="ECO:0000256" key="6">
    <source>
        <dbReference type="ARBA" id="ARBA00023136"/>
    </source>
</evidence>
<evidence type="ECO:0000313" key="13">
    <source>
        <dbReference type="RefSeq" id="XP_031574705.1"/>
    </source>
</evidence>
<dbReference type="GO" id="GO:0004930">
    <property type="term" value="F:G protein-coupled receptor activity"/>
    <property type="evidence" value="ECO:0007669"/>
    <property type="project" value="UniProtKB-KW"/>
</dbReference>
<evidence type="ECO:0000256" key="1">
    <source>
        <dbReference type="ARBA" id="ARBA00004651"/>
    </source>
</evidence>
<proteinExistence type="predicted"/>
<evidence type="ECO:0000259" key="11">
    <source>
        <dbReference type="PROSITE" id="PS50262"/>
    </source>
</evidence>
<evidence type="ECO:0000256" key="9">
    <source>
        <dbReference type="ARBA" id="ARBA00023224"/>
    </source>
</evidence>
<name>A0A6P8JE29_ACTTE</name>
<dbReference type="InterPro" id="IPR000276">
    <property type="entry name" value="GPCR_Rhodpsn"/>
</dbReference>
<evidence type="ECO:0000256" key="3">
    <source>
        <dbReference type="ARBA" id="ARBA00022692"/>
    </source>
</evidence>
<sequence>MNFSDVANKTEDHQDHGDEPMFWAQIFAAILSLVLGLISAISNILLLLTLHKDPLKCFQRRATTVFIQGLATSDFLAGSFIQTTYALTLLLEATGHKVSVLDNIVSIGSHVGTKISILTLVVLAVDRLLAITLPWKYNTFVTRKRAAATNVFIWISIATFEATHFAPSIEKFLHDIDLHLQTTVPIAGLLIIFIATYLAFRKHSRNAVFAHQSDSRSNRIHMHNLQFEKKIIVTILLIMLVVLASLIPYLIVEKVSEGCDGPHHVHEDDDHAEEESMDCNESKAIARVFSVCLLSLSCALNPILYAWRIPHYRQSLKMVVGVSWRRQDVGVLVPDVPIPSMFRLTDGISHEERDSALARNTLSRSNTNVQYVRPLK</sequence>
<feature type="transmembrane region" description="Helical" evidence="10">
    <location>
        <begin position="62"/>
        <end position="81"/>
    </location>
</feature>
<evidence type="ECO:0000256" key="2">
    <source>
        <dbReference type="ARBA" id="ARBA00022475"/>
    </source>
</evidence>
<evidence type="ECO:0000256" key="5">
    <source>
        <dbReference type="ARBA" id="ARBA00023040"/>
    </source>
</evidence>
<evidence type="ECO:0000256" key="10">
    <source>
        <dbReference type="SAM" id="Phobius"/>
    </source>
</evidence>
<keyword evidence="8" id="KW-0325">Glycoprotein</keyword>
<evidence type="ECO:0000313" key="12">
    <source>
        <dbReference type="Proteomes" id="UP000515163"/>
    </source>
</evidence>
<dbReference type="CDD" id="cd00637">
    <property type="entry name" value="7tm_classA_rhodopsin-like"/>
    <property type="match status" value="1"/>
</dbReference>
<keyword evidence="3 10" id="KW-0812">Transmembrane</keyword>
<dbReference type="OrthoDB" id="5967704at2759"/>
<dbReference type="PROSITE" id="PS50262">
    <property type="entry name" value="G_PROTEIN_RECEP_F1_2"/>
    <property type="match status" value="1"/>
</dbReference>
<feature type="domain" description="G-protein coupled receptors family 1 profile" evidence="11">
    <location>
        <begin position="42"/>
        <end position="305"/>
    </location>
</feature>
<keyword evidence="9" id="KW-0807">Transducer</keyword>
<evidence type="ECO:0000256" key="7">
    <source>
        <dbReference type="ARBA" id="ARBA00023170"/>
    </source>
</evidence>
<keyword evidence="7" id="KW-0675">Receptor</keyword>
<comment type="subcellular location">
    <subcellularLocation>
        <location evidence="1">Cell membrane</location>
        <topology evidence="1">Multi-pass membrane protein</topology>
    </subcellularLocation>
</comment>
<gene>
    <name evidence="13" type="primary">LOC116308427</name>
</gene>